<reference evidence="2 3" key="1">
    <citation type="submission" date="2021-08" db="EMBL/GenBank/DDBJ databases">
        <authorList>
            <person name="Peeters C."/>
        </authorList>
    </citation>
    <scope>NUCLEOTIDE SEQUENCE [LARGE SCALE GENOMIC DNA]</scope>
    <source>
        <strain evidence="2 3">LMG 32289</strain>
    </source>
</reference>
<evidence type="ECO:0000313" key="3">
    <source>
        <dbReference type="Proteomes" id="UP000706525"/>
    </source>
</evidence>
<organism evidence="2 3">
    <name type="scientific">Cupriavidus pampae</name>
    <dbReference type="NCBI Taxonomy" id="659251"/>
    <lineage>
        <taxon>Bacteria</taxon>
        <taxon>Pseudomonadati</taxon>
        <taxon>Pseudomonadota</taxon>
        <taxon>Betaproteobacteria</taxon>
        <taxon>Burkholderiales</taxon>
        <taxon>Burkholderiaceae</taxon>
        <taxon>Cupriavidus</taxon>
    </lineage>
</organism>
<sequence>MDRHPNTSTQSIELAAGHVLRTYLSRGAVLHVAAGRVTLAGAPAWLSGTLVRAHLRLAEGATEVAADGGWVTIAAVGPASVRLIRPAPHPWWSWLIKSRLGRSGLLPGNSWPPDTQAEVSSGPHATTQRIKTPARP</sequence>
<name>A0ABN7XU05_9BURK</name>
<dbReference type="Proteomes" id="UP000706525">
    <property type="component" value="Unassembled WGS sequence"/>
</dbReference>
<dbReference type="EMBL" id="CAJZAG010000001">
    <property type="protein sequence ID" value="CAG9163598.1"/>
    <property type="molecule type" value="Genomic_DNA"/>
</dbReference>
<proteinExistence type="predicted"/>
<evidence type="ECO:0000313" key="2">
    <source>
        <dbReference type="EMBL" id="CAG9163598.1"/>
    </source>
</evidence>
<keyword evidence="3" id="KW-1185">Reference proteome</keyword>
<comment type="caution">
    <text evidence="2">The sequence shown here is derived from an EMBL/GenBank/DDBJ whole genome shotgun (WGS) entry which is preliminary data.</text>
</comment>
<protein>
    <recommendedName>
        <fullName evidence="4">DUF2917 domain-containing protein</fullName>
    </recommendedName>
</protein>
<feature type="region of interest" description="Disordered" evidence="1">
    <location>
        <begin position="106"/>
        <end position="136"/>
    </location>
</feature>
<accession>A0ABN7XU05</accession>
<evidence type="ECO:0000256" key="1">
    <source>
        <dbReference type="SAM" id="MobiDB-lite"/>
    </source>
</evidence>
<feature type="compositionally biased region" description="Polar residues" evidence="1">
    <location>
        <begin position="117"/>
        <end position="130"/>
    </location>
</feature>
<evidence type="ECO:0008006" key="4">
    <source>
        <dbReference type="Google" id="ProtNLM"/>
    </source>
</evidence>
<gene>
    <name evidence="2" type="ORF">LMG32289_00095</name>
</gene>